<evidence type="ECO:0000256" key="8">
    <source>
        <dbReference type="ARBA" id="ARBA00023180"/>
    </source>
</evidence>
<comment type="subcellular location">
    <subcellularLocation>
        <location evidence="1">Cell membrane</location>
        <topology evidence="1">Multi-pass membrane protein</topology>
    </subcellularLocation>
</comment>
<reference evidence="13" key="1">
    <citation type="journal article" date="2023" name="G3 (Bethesda)">
        <title>Whole genome assembly and annotation of the endangered Caribbean coral Acropora cervicornis.</title>
        <authorList>
            <person name="Selwyn J.D."/>
            <person name="Vollmer S.V."/>
        </authorList>
    </citation>
    <scope>NUCLEOTIDE SEQUENCE</scope>
    <source>
        <strain evidence="13">K2</strain>
    </source>
</reference>
<dbReference type="PROSITE" id="PS00237">
    <property type="entry name" value="G_PROTEIN_RECEP_F1_1"/>
    <property type="match status" value="1"/>
</dbReference>
<dbReference type="GO" id="GO:0004930">
    <property type="term" value="F:G protein-coupled receptor activity"/>
    <property type="evidence" value="ECO:0007669"/>
    <property type="project" value="UniProtKB-KW"/>
</dbReference>
<feature type="transmembrane region" description="Helical" evidence="11">
    <location>
        <begin position="143"/>
        <end position="164"/>
    </location>
</feature>
<evidence type="ECO:0000313" key="14">
    <source>
        <dbReference type="Proteomes" id="UP001249851"/>
    </source>
</evidence>
<keyword evidence="4 11" id="KW-1133">Transmembrane helix</keyword>
<evidence type="ECO:0000256" key="4">
    <source>
        <dbReference type="ARBA" id="ARBA00022989"/>
    </source>
</evidence>
<evidence type="ECO:0000256" key="7">
    <source>
        <dbReference type="ARBA" id="ARBA00023170"/>
    </source>
</evidence>
<evidence type="ECO:0000256" key="3">
    <source>
        <dbReference type="ARBA" id="ARBA00022692"/>
    </source>
</evidence>
<keyword evidence="8" id="KW-0325">Glycoprotein</keyword>
<dbReference type="Gene3D" id="1.20.1070.10">
    <property type="entry name" value="Rhodopsin 7-helix transmembrane proteins"/>
    <property type="match status" value="1"/>
</dbReference>
<organism evidence="13 14">
    <name type="scientific">Acropora cervicornis</name>
    <name type="common">Staghorn coral</name>
    <dbReference type="NCBI Taxonomy" id="6130"/>
    <lineage>
        <taxon>Eukaryota</taxon>
        <taxon>Metazoa</taxon>
        <taxon>Cnidaria</taxon>
        <taxon>Anthozoa</taxon>
        <taxon>Hexacorallia</taxon>
        <taxon>Scleractinia</taxon>
        <taxon>Astrocoeniina</taxon>
        <taxon>Acroporidae</taxon>
        <taxon>Acropora</taxon>
    </lineage>
</organism>
<dbReference type="Proteomes" id="UP001249851">
    <property type="component" value="Unassembled WGS sequence"/>
</dbReference>
<dbReference type="SUPFAM" id="SSF81321">
    <property type="entry name" value="Family A G protein-coupled receptor-like"/>
    <property type="match status" value="1"/>
</dbReference>
<evidence type="ECO:0000256" key="10">
    <source>
        <dbReference type="RuleBase" id="RU000688"/>
    </source>
</evidence>
<evidence type="ECO:0000256" key="6">
    <source>
        <dbReference type="ARBA" id="ARBA00023136"/>
    </source>
</evidence>
<keyword evidence="5 10" id="KW-0297">G-protein coupled receptor</keyword>
<evidence type="ECO:0000256" key="5">
    <source>
        <dbReference type="ARBA" id="ARBA00023040"/>
    </source>
</evidence>
<evidence type="ECO:0000256" key="11">
    <source>
        <dbReference type="SAM" id="Phobius"/>
    </source>
</evidence>
<dbReference type="SMART" id="SM01381">
    <property type="entry name" value="7TM_GPCR_Srsx"/>
    <property type="match status" value="1"/>
</dbReference>
<evidence type="ECO:0000256" key="9">
    <source>
        <dbReference type="ARBA" id="ARBA00023224"/>
    </source>
</evidence>
<evidence type="ECO:0000256" key="1">
    <source>
        <dbReference type="ARBA" id="ARBA00004651"/>
    </source>
</evidence>
<proteinExistence type="inferred from homology"/>
<accession>A0AAD9QPS4</accession>
<keyword evidence="6 11" id="KW-0472">Membrane</keyword>
<comment type="caution">
    <text evidence="13">The sequence shown here is derived from an EMBL/GenBank/DDBJ whole genome shotgun (WGS) entry which is preliminary data.</text>
</comment>
<dbReference type="GO" id="GO:0005886">
    <property type="term" value="C:plasma membrane"/>
    <property type="evidence" value="ECO:0007669"/>
    <property type="project" value="UniProtKB-SubCell"/>
</dbReference>
<feature type="transmembrane region" description="Helical" evidence="11">
    <location>
        <begin position="170"/>
        <end position="192"/>
    </location>
</feature>
<feature type="transmembrane region" description="Helical" evidence="11">
    <location>
        <begin position="59"/>
        <end position="77"/>
    </location>
</feature>
<reference evidence="13" key="2">
    <citation type="journal article" date="2023" name="Science">
        <title>Genomic signatures of disease resistance in endangered staghorn corals.</title>
        <authorList>
            <person name="Vollmer S.V."/>
            <person name="Selwyn J.D."/>
            <person name="Despard B.A."/>
            <person name="Roesel C.L."/>
        </authorList>
    </citation>
    <scope>NUCLEOTIDE SEQUENCE</scope>
    <source>
        <strain evidence="13">K2</strain>
    </source>
</reference>
<dbReference type="InterPro" id="IPR017452">
    <property type="entry name" value="GPCR_Rhodpsn_7TM"/>
</dbReference>
<feature type="transmembrane region" description="Helical" evidence="11">
    <location>
        <begin position="230"/>
        <end position="251"/>
    </location>
</feature>
<keyword evidence="9 10" id="KW-0807">Transducer</keyword>
<keyword evidence="14" id="KW-1185">Reference proteome</keyword>
<dbReference type="AlphaFoldDB" id="A0AAD9QPS4"/>
<feature type="transmembrane region" description="Helical" evidence="11">
    <location>
        <begin position="97"/>
        <end position="122"/>
    </location>
</feature>
<evidence type="ECO:0000313" key="13">
    <source>
        <dbReference type="EMBL" id="KAK2565193.1"/>
    </source>
</evidence>
<dbReference type="CDD" id="cd00637">
    <property type="entry name" value="7tm_classA_rhodopsin-like"/>
    <property type="match status" value="1"/>
</dbReference>
<evidence type="ECO:0000259" key="12">
    <source>
        <dbReference type="PROSITE" id="PS50262"/>
    </source>
</evidence>
<dbReference type="InterPro" id="IPR000276">
    <property type="entry name" value="GPCR_Rhodpsn"/>
</dbReference>
<sequence>MEDEFIFPLTPCFNSTSPAVLSFVTGGVSALLSLVTIPGNLLVVLAVFIDPNKDLRSPFMYLVANLALADLVVGVVADPVSSVYHFKSALGLLNNGTLILSVHMPFFISCTASVLSLAALTIDRYLAITSPIRYRATLNPMRALLACVLVWILSLSFPFAYLYLGFIHYTFLFANTAVVLTFAILLIAYIRIYKTFRRQVREWDKLHDSTEENRARKLTVRWEQKITKTLLIMLALFISCYLPACAFIYVINLCNTCSCDLILWARDLQFLLILANSSMNPFIYSWRLRDCRRAFLWIVTCGKKGKKRKIYSFEMRSFRRGVSTSQSTKKQMSELSWKHFARGMLYLSSNEKKCPGNNKCHLACPCTQEDKRKERIRECSSPESFSINRTDAMTSITKKCESRHSFNKEDSKNSMLKRLANCLTSKHKAFKSRTGKPNMVLGFYPRLCTIHENVTEVLADSEAVATNTLGASHVVEREFAPFCRSSDPKLAALHEDIRELWERLENVEKEFAWARGSLEMSRSDVNN</sequence>
<comment type="similarity">
    <text evidence="10">Belongs to the G-protein coupled receptor 1 family.</text>
</comment>
<feature type="domain" description="G-protein coupled receptors family 1 profile" evidence="12">
    <location>
        <begin position="39"/>
        <end position="284"/>
    </location>
</feature>
<feature type="transmembrane region" description="Helical" evidence="11">
    <location>
        <begin position="20"/>
        <end position="47"/>
    </location>
</feature>
<dbReference type="PRINTS" id="PR00237">
    <property type="entry name" value="GPCRRHODOPSN"/>
</dbReference>
<keyword evidence="7 10" id="KW-0675">Receptor</keyword>
<dbReference type="EMBL" id="JARQWQ010000020">
    <property type="protein sequence ID" value="KAK2565193.1"/>
    <property type="molecule type" value="Genomic_DNA"/>
</dbReference>
<keyword evidence="3 10" id="KW-0812">Transmembrane</keyword>
<gene>
    <name evidence="13" type="ORF">P5673_011122</name>
</gene>
<dbReference type="PANTHER" id="PTHR24246:SF27">
    <property type="entry name" value="ADENOSINE RECEPTOR, ISOFORM A"/>
    <property type="match status" value="1"/>
</dbReference>
<dbReference type="PROSITE" id="PS50262">
    <property type="entry name" value="G_PROTEIN_RECEP_F1_2"/>
    <property type="match status" value="1"/>
</dbReference>
<dbReference type="Pfam" id="PF00001">
    <property type="entry name" value="7tm_1"/>
    <property type="match status" value="1"/>
</dbReference>
<name>A0AAD9QPS4_ACRCE</name>
<protein>
    <submittedName>
        <fullName evidence="13">Histamine H2 receptor</fullName>
    </submittedName>
</protein>
<keyword evidence="2" id="KW-1003">Cell membrane</keyword>
<dbReference type="PANTHER" id="PTHR24246">
    <property type="entry name" value="OLFACTORY RECEPTOR AND ADENOSINE RECEPTOR"/>
    <property type="match status" value="1"/>
</dbReference>
<evidence type="ECO:0000256" key="2">
    <source>
        <dbReference type="ARBA" id="ARBA00022475"/>
    </source>
</evidence>